<reference evidence="2" key="1">
    <citation type="journal article" date="2022" name="bioRxiv">
        <title>Sequencing and chromosome-scale assembly of the giantPleurodeles waltlgenome.</title>
        <authorList>
            <person name="Brown T."/>
            <person name="Elewa A."/>
            <person name="Iarovenko S."/>
            <person name="Subramanian E."/>
            <person name="Araus A.J."/>
            <person name="Petzold A."/>
            <person name="Susuki M."/>
            <person name="Suzuki K.-i.T."/>
            <person name="Hayashi T."/>
            <person name="Toyoda A."/>
            <person name="Oliveira C."/>
            <person name="Osipova E."/>
            <person name="Leigh N.D."/>
            <person name="Simon A."/>
            <person name="Yun M.H."/>
        </authorList>
    </citation>
    <scope>NUCLEOTIDE SEQUENCE</scope>
    <source>
        <strain evidence="2">20211129_DDA</strain>
        <tissue evidence="2">Liver</tissue>
    </source>
</reference>
<evidence type="ECO:0000313" key="3">
    <source>
        <dbReference type="Proteomes" id="UP001066276"/>
    </source>
</evidence>
<proteinExistence type="predicted"/>
<name>A0AAV7QMZ7_PLEWA</name>
<keyword evidence="3" id="KW-1185">Reference proteome</keyword>
<evidence type="ECO:0000256" key="1">
    <source>
        <dbReference type="SAM" id="MobiDB-lite"/>
    </source>
</evidence>
<dbReference type="EMBL" id="JANPWB010000010">
    <property type="protein sequence ID" value="KAJ1139640.1"/>
    <property type="molecule type" value="Genomic_DNA"/>
</dbReference>
<feature type="compositionally biased region" description="Low complexity" evidence="1">
    <location>
        <begin position="22"/>
        <end position="31"/>
    </location>
</feature>
<sequence>MAPFTQHHEAGRISSPPPTPHPVSKSVSSSPLALTGQAPHHTIKRLGPLACAPSMVLRSSTCSPACKVPAASFCPLLTRLHRSGAAASNFRPLLQTIGDAEDPGRGSNLEPYNGANSQLGRRVQYKPNPVYSHILASAPQARPASAQSHTQTNINCHPHRLILFENWKPTHSSADASSRNL</sequence>
<feature type="region of interest" description="Disordered" evidence="1">
    <location>
        <begin position="99"/>
        <end position="121"/>
    </location>
</feature>
<evidence type="ECO:0000313" key="2">
    <source>
        <dbReference type="EMBL" id="KAJ1139640.1"/>
    </source>
</evidence>
<gene>
    <name evidence="2" type="ORF">NDU88_006007</name>
</gene>
<dbReference type="AlphaFoldDB" id="A0AAV7QMZ7"/>
<organism evidence="2 3">
    <name type="scientific">Pleurodeles waltl</name>
    <name type="common">Iberian ribbed newt</name>
    <dbReference type="NCBI Taxonomy" id="8319"/>
    <lineage>
        <taxon>Eukaryota</taxon>
        <taxon>Metazoa</taxon>
        <taxon>Chordata</taxon>
        <taxon>Craniata</taxon>
        <taxon>Vertebrata</taxon>
        <taxon>Euteleostomi</taxon>
        <taxon>Amphibia</taxon>
        <taxon>Batrachia</taxon>
        <taxon>Caudata</taxon>
        <taxon>Salamandroidea</taxon>
        <taxon>Salamandridae</taxon>
        <taxon>Pleurodelinae</taxon>
        <taxon>Pleurodeles</taxon>
    </lineage>
</organism>
<comment type="caution">
    <text evidence="2">The sequence shown here is derived from an EMBL/GenBank/DDBJ whole genome shotgun (WGS) entry which is preliminary data.</text>
</comment>
<feature type="compositionally biased region" description="Basic and acidic residues" evidence="1">
    <location>
        <begin position="1"/>
        <end position="11"/>
    </location>
</feature>
<feature type="region of interest" description="Disordered" evidence="1">
    <location>
        <begin position="1"/>
        <end position="34"/>
    </location>
</feature>
<dbReference type="Proteomes" id="UP001066276">
    <property type="component" value="Chromosome 6"/>
</dbReference>
<protein>
    <submittedName>
        <fullName evidence="2">Uncharacterized protein</fullName>
    </submittedName>
</protein>
<accession>A0AAV7QMZ7</accession>